<evidence type="ECO:0000256" key="1">
    <source>
        <dbReference type="ARBA" id="ARBA00004651"/>
    </source>
</evidence>
<keyword evidence="2 7" id="KW-0813">Transport</keyword>
<dbReference type="InterPro" id="IPR000515">
    <property type="entry name" value="MetI-like"/>
</dbReference>
<feature type="domain" description="ABC transmembrane type-1" evidence="9">
    <location>
        <begin position="135"/>
        <end position="326"/>
    </location>
</feature>
<feature type="transmembrane region" description="Helical" evidence="7">
    <location>
        <begin position="250"/>
        <end position="271"/>
    </location>
</feature>
<evidence type="ECO:0000259" key="9">
    <source>
        <dbReference type="PROSITE" id="PS50928"/>
    </source>
</evidence>
<dbReference type="CDD" id="cd06261">
    <property type="entry name" value="TM_PBP2"/>
    <property type="match status" value="1"/>
</dbReference>
<name>A0ABP9H8J9_9ACTN</name>
<dbReference type="PANTHER" id="PTHR43386">
    <property type="entry name" value="OLIGOPEPTIDE TRANSPORT SYSTEM PERMEASE PROTEIN APPC"/>
    <property type="match status" value="1"/>
</dbReference>
<feature type="transmembrane region" description="Helical" evidence="7">
    <location>
        <begin position="200"/>
        <end position="219"/>
    </location>
</feature>
<dbReference type="InterPro" id="IPR035906">
    <property type="entry name" value="MetI-like_sf"/>
</dbReference>
<proteinExistence type="inferred from homology"/>
<keyword evidence="4 7" id="KW-0812">Transmembrane</keyword>
<keyword evidence="11" id="KW-1185">Reference proteome</keyword>
<organism evidence="10 11">
    <name type="scientific">Yinghuangia aomiensis</name>
    <dbReference type="NCBI Taxonomy" id="676205"/>
    <lineage>
        <taxon>Bacteria</taxon>
        <taxon>Bacillati</taxon>
        <taxon>Actinomycetota</taxon>
        <taxon>Actinomycetes</taxon>
        <taxon>Kitasatosporales</taxon>
        <taxon>Streptomycetaceae</taxon>
        <taxon>Yinghuangia</taxon>
    </lineage>
</organism>
<comment type="caution">
    <text evidence="10">The sequence shown here is derived from an EMBL/GenBank/DDBJ whole genome shotgun (WGS) entry which is preliminary data.</text>
</comment>
<evidence type="ECO:0000256" key="4">
    <source>
        <dbReference type="ARBA" id="ARBA00022692"/>
    </source>
</evidence>
<evidence type="ECO:0000313" key="11">
    <source>
        <dbReference type="Proteomes" id="UP001500466"/>
    </source>
</evidence>
<dbReference type="PROSITE" id="PS50928">
    <property type="entry name" value="ABC_TM1"/>
    <property type="match status" value="1"/>
</dbReference>
<evidence type="ECO:0000256" key="8">
    <source>
        <dbReference type="SAM" id="MobiDB-lite"/>
    </source>
</evidence>
<dbReference type="Pfam" id="PF00528">
    <property type="entry name" value="BPD_transp_1"/>
    <property type="match status" value="1"/>
</dbReference>
<dbReference type="EMBL" id="BAABHS010000009">
    <property type="protein sequence ID" value="GAA4963910.1"/>
    <property type="molecule type" value="Genomic_DNA"/>
</dbReference>
<dbReference type="SUPFAM" id="SSF161098">
    <property type="entry name" value="MetI-like"/>
    <property type="match status" value="1"/>
</dbReference>
<dbReference type="RefSeq" id="WP_345675929.1">
    <property type="nucleotide sequence ID" value="NZ_BAABHS010000009.1"/>
</dbReference>
<comment type="similarity">
    <text evidence="7">Belongs to the binding-protein-dependent transport system permease family.</text>
</comment>
<dbReference type="Proteomes" id="UP001500466">
    <property type="component" value="Unassembled WGS sequence"/>
</dbReference>
<feature type="transmembrane region" description="Helical" evidence="7">
    <location>
        <begin position="177"/>
        <end position="194"/>
    </location>
</feature>
<feature type="compositionally biased region" description="Basic and acidic residues" evidence="8">
    <location>
        <begin position="1"/>
        <end position="20"/>
    </location>
</feature>
<evidence type="ECO:0000313" key="10">
    <source>
        <dbReference type="EMBL" id="GAA4963910.1"/>
    </source>
</evidence>
<dbReference type="InterPro" id="IPR050366">
    <property type="entry name" value="BP-dependent_transpt_permease"/>
</dbReference>
<evidence type="ECO:0000256" key="7">
    <source>
        <dbReference type="RuleBase" id="RU363032"/>
    </source>
</evidence>
<keyword evidence="6 7" id="KW-0472">Membrane</keyword>
<evidence type="ECO:0000256" key="2">
    <source>
        <dbReference type="ARBA" id="ARBA00022448"/>
    </source>
</evidence>
<keyword evidence="3" id="KW-1003">Cell membrane</keyword>
<gene>
    <name evidence="10" type="ORF">GCM10023205_29850</name>
</gene>
<feature type="region of interest" description="Disordered" evidence="8">
    <location>
        <begin position="1"/>
        <end position="35"/>
    </location>
</feature>
<evidence type="ECO:0000256" key="6">
    <source>
        <dbReference type="ARBA" id="ARBA00023136"/>
    </source>
</evidence>
<feature type="transmembrane region" description="Helical" evidence="7">
    <location>
        <begin position="75"/>
        <end position="94"/>
    </location>
</feature>
<dbReference type="Gene3D" id="1.10.3720.10">
    <property type="entry name" value="MetI-like"/>
    <property type="match status" value="1"/>
</dbReference>
<feature type="transmembrane region" description="Helical" evidence="7">
    <location>
        <begin position="308"/>
        <end position="329"/>
    </location>
</feature>
<protein>
    <submittedName>
        <fullName evidence="10">ABC transporter permease</fullName>
    </submittedName>
</protein>
<feature type="transmembrane region" description="Helical" evidence="7">
    <location>
        <begin position="139"/>
        <end position="165"/>
    </location>
</feature>
<accession>A0ABP9H8J9</accession>
<reference evidence="11" key="1">
    <citation type="journal article" date="2019" name="Int. J. Syst. Evol. Microbiol.">
        <title>The Global Catalogue of Microorganisms (GCM) 10K type strain sequencing project: providing services to taxonomists for standard genome sequencing and annotation.</title>
        <authorList>
            <consortium name="The Broad Institute Genomics Platform"/>
            <consortium name="The Broad Institute Genome Sequencing Center for Infectious Disease"/>
            <person name="Wu L."/>
            <person name="Ma J."/>
        </authorList>
    </citation>
    <scope>NUCLEOTIDE SEQUENCE [LARGE SCALE GENOMIC DNA]</scope>
    <source>
        <strain evidence="11">JCM 17986</strain>
    </source>
</reference>
<evidence type="ECO:0000256" key="3">
    <source>
        <dbReference type="ARBA" id="ARBA00022475"/>
    </source>
</evidence>
<keyword evidence="5 7" id="KW-1133">Transmembrane helix</keyword>
<sequence length="338" mass="36763">MPEYEKEQGEQLPTRSDEMPHFGGQEFRTLSMSDEEGTTVEKAGAYAEPIDKGPQDKPRGAWAEAWRELRRSPRFYISGLLLLLLIVMSFWPSLFTSTDPRNCPILDTDIKPNGDHWFGTNTQGCDIYARTIYGARASIIVGVATTAGVVLLGGVVGALSGYFGGWVDSILARVTDIFFGIPLLLGALVFMSAFPNDRSIWLVVGALAVFGWMQIARIMRGSVITVKQSDYVVAAKALGASTQRILMRHVLPNAVAPVIVVATISLGTFIATEATLSFLGIGLPPTEISWGADISSATTVIRDQPYQLFFPSLFLSVTVLSFILLGDAVRDALDPKLR</sequence>
<dbReference type="PANTHER" id="PTHR43386:SF6">
    <property type="entry name" value="ABC TRANSPORTER PERMEASE PROTEIN"/>
    <property type="match status" value="1"/>
</dbReference>
<dbReference type="InterPro" id="IPR025966">
    <property type="entry name" value="OppC_N"/>
</dbReference>
<dbReference type="Pfam" id="PF12911">
    <property type="entry name" value="OppC_N"/>
    <property type="match status" value="1"/>
</dbReference>
<evidence type="ECO:0000256" key="5">
    <source>
        <dbReference type="ARBA" id="ARBA00022989"/>
    </source>
</evidence>
<comment type="subcellular location">
    <subcellularLocation>
        <location evidence="1 7">Cell membrane</location>
        <topology evidence="1 7">Multi-pass membrane protein</topology>
    </subcellularLocation>
</comment>